<evidence type="ECO:0000313" key="17">
    <source>
        <dbReference type="EMBL" id="MBJ3785846.1"/>
    </source>
</evidence>
<dbReference type="Gene3D" id="3.20.20.80">
    <property type="entry name" value="Glycosidases"/>
    <property type="match status" value="1"/>
</dbReference>
<dbReference type="GO" id="GO:0033942">
    <property type="term" value="F:4-alpha-D-(1-&gt;4)-alpha-D-glucanotrehalose trehalohydrolase activity"/>
    <property type="evidence" value="ECO:0007669"/>
    <property type="project" value="UniProtKB-EC"/>
</dbReference>
<feature type="active site" description="Nucleophile" evidence="14">
    <location>
        <position position="241"/>
    </location>
</feature>
<dbReference type="InterPro" id="IPR012768">
    <property type="entry name" value="Trehalose_TreZ"/>
</dbReference>
<comment type="subcellular location">
    <subcellularLocation>
        <location evidence="1 14">Cytoplasm</location>
    </subcellularLocation>
</comment>
<dbReference type="Pfam" id="PF11941">
    <property type="entry name" value="DUF3459"/>
    <property type="match status" value="1"/>
</dbReference>
<keyword evidence="7 13" id="KW-0378">Hydrolase</keyword>
<dbReference type="InterPro" id="IPR006047">
    <property type="entry name" value="GH13_cat_dom"/>
</dbReference>
<evidence type="ECO:0000256" key="9">
    <source>
        <dbReference type="ARBA" id="ARBA00023295"/>
    </source>
</evidence>
<evidence type="ECO:0000256" key="11">
    <source>
        <dbReference type="ARBA" id="ARBA00033284"/>
    </source>
</evidence>
<comment type="similarity">
    <text evidence="3 13">Belongs to the glycosyl hydrolase 13 family.</text>
</comment>
<evidence type="ECO:0000256" key="4">
    <source>
        <dbReference type="ARBA" id="ARBA00012268"/>
    </source>
</evidence>
<accession>A0A934IZ07</accession>
<evidence type="ECO:0000256" key="8">
    <source>
        <dbReference type="ARBA" id="ARBA00023277"/>
    </source>
</evidence>
<comment type="pathway">
    <text evidence="2 13">Glycan biosynthesis; trehalose biosynthesis.</text>
</comment>
<comment type="caution">
    <text evidence="17">The sequence shown here is derived from an EMBL/GenBank/DDBJ whole genome shotgun (WGS) entry which is preliminary data.</text>
</comment>
<dbReference type="SUPFAM" id="SSF81296">
    <property type="entry name" value="E set domains"/>
    <property type="match status" value="1"/>
</dbReference>
<evidence type="ECO:0000313" key="18">
    <source>
        <dbReference type="Proteomes" id="UP000602124"/>
    </source>
</evidence>
<dbReference type="CDD" id="cd11325">
    <property type="entry name" value="AmyAc_GTHase"/>
    <property type="match status" value="1"/>
</dbReference>
<comment type="catalytic activity">
    <reaction evidence="12 13">
        <text>hydrolysis of (1-&gt;4)-alpha-D-glucosidic linkage in 4-alpha-D-[(1-&gt;4)-alpha-D-glucanosyl]n trehalose to yield trehalose and (1-&gt;4)-alpha-D-glucan.</text>
        <dbReference type="EC" id="3.2.1.141"/>
    </reaction>
</comment>
<dbReference type="InterPro" id="IPR013783">
    <property type="entry name" value="Ig-like_fold"/>
</dbReference>
<dbReference type="Proteomes" id="UP000602124">
    <property type="component" value="Unassembled WGS sequence"/>
</dbReference>
<dbReference type="EC" id="3.2.1.141" evidence="4 13"/>
<keyword evidence="6" id="KW-0963">Cytoplasm</keyword>
<evidence type="ECO:0000256" key="5">
    <source>
        <dbReference type="ARBA" id="ARBA00015938"/>
    </source>
</evidence>
<evidence type="ECO:0000256" key="2">
    <source>
        <dbReference type="ARBA" id="ARBA00005199"/>
    </source>
</evidence>
<evidence type="ECO:0000259" key="16">
    <source>
        <dbReference type="SMART" id="SM00642"/>
    </source>
</evidence>
<evidence type="ECO:0000256" key="10">
    <source>
        <dbReference type="ARBA" id="ARBA00032057"/>
    </source>
</evidence>
<keyword evidence="9 13" id="KW-0326">Glycosidase</keyword>
<sequence>MVWALGHQSVSVDVEGRGVFALDPLGDGYFGAEISGVRTGDLYQLRVDGGPPMPDPASRCQPQGNDGPSMVVDPEYGWTDGGWAGPDRRDQILYELHIGTFTAEGTWRAAMERLDHLHCLGVSILQIMPVGTFKGRFGWGYDTTMPYAPYASYGTPGDMRAFIDRAHVLGIGVILDVVYNHVGMGDRYRAFSEHYFTDRYENEWGASFNFDGQASRPVRDFIVGNAEYWIRDFHVDGLRIDAAQAMFDASDDHIIADITRAVRAAAAPRRAYVVVENQPQERRMIEAPDRGGHGVDAAYSDDFQHSVRVAVTGHNDFYYRDYLGTPQELVSALKYGFLYQGQRSDMRDKAYGTYNLDTPAEHFVHFLENHDQVANSARGFRLSTLATPARIRAVTALWLLGPQTPSFFQGQEFGATNPFNYFFGLEGDEAAAVAEGRRASVSNFPGVADPRMQERLPDPADPATFQGSKLDWSEAEQNAGLLALHRDLTSLRRSDKSFSQASDRRVDGAVLGDAALVMRYLTPHADGHRLLFLNLGRDLHMAVTAEPLLAPPDGCRWTVTWSSEHPDYDGAGRRPVDPEQFWILPGDCALLFSAEPR</sequence>
<feature type="active site" description="Proton donor" evidence="14">
    <location>
        <position position="276"/>
    </location>
</feature>
<evidence type="ECO:0000256" key="1">
    <source>
        <dbReference type="ARBA" id="ARBA00004496"/>
    </source>
</evidence>
<dbReference type="GO" id="GO:0005737">
    <property type="term" value="C:cytoplasm"/>
    <property type="evidence" value="ECO:0007669"/>
    <property type="project" value="UniProtKB-SubCell"/>
</dbReference>
<dbReference type="EMBL" id="JAEKMH010000003">
    <property type="protein sequence ID" value="MBJ3785846.1"/>
    <property type="molecule type" value="Genomic_DNA"/>
</dbReference>
<evidence type="ECO:0000256" key="12">
    <source>
        <dbReference type="ARBA" id="ARBA00034013"/>
    </source>
</evidence>
<keyword evidence="8" id="KW-0119">Carbohydrate metabolism</keyword>
<dbReference type="PANTHER" id="PTHR43651">
    <property type="entry name" value="1,4-ALPHA-GLUCAN-BRANCHING ENZYME"/>
    <property type="match status" value="1"/>
</dbReference>
<feature type="domain" description="Glycosyl hydrolase family 13 catalytic" evidence="16">
    <location>
        <begin position="95"/>
        <end position="437"/>
    </location>
</feature>
<evidence type="ECO:0000256" key="7">
    <source>
        <dbReference type="ARBA" id="ARBA00022801"/>
    </source>
</evidence>
<dbReference type="Gene3D" id="1.10.10.760">
    <property type="entry name" value="E-set domains of sugar-utilizing enzymes"/>
    <property type="match status" value="1"/>
</dbReference>
<proteinExistence type="inferred from homology"/>
<dbReference type="InterPro" id="IPR014756">
    <property type="entry name" value="Ig_E-set"/>
</dbReference>
<dbReference type="SUPFAM" id="SSF51445">
    <property type="entry name" value="(Trans)glycosidases"/>
    <property type="match status" value="1"/>
</dbReference>
<dbReference type="InterPro" id="IPR022567">
    <property type="entry name" value="DUF3459"/>
</dbReference>
<reference evidence="17" key="1">
    <citation type="submission" date="2020-12" db="EMBL/GenBank/DDBJ databases">
        <title>Devosia sp. MSA67 isolated from Mo River.</title>
        <authorList>
            <person name="Ma F."/>
            <person name="Zi Z."/>
        </authorList>
    </citation>
    <scope>NUCLEOTIDE SEQUENCE</scope>
    <source>
        <strain evidence="17">MSA67</strain>
    </source>
</reference>
<gene>
    <name evidence="17" type="ORF">JEQ47_14055</name>
</gene>
<dbReference type="SMART" id="SM00642">
    <property type="entry name" value="Aamy"/>
    <property type="match status" value="1"/>
</dbReference>
<feature type="site" description="Transition state stabilizer" evidence="15">
    <location>
        <position position="371"/>
    </location>
</feature>
<keyword evidence="18" id="KW-1185">Reference proteome</keyword>
<evidence type="ECO:0000256" key="6">
    <source>
        <dbReference type="ARBA" id="ARBA00022490"/>
    </source>
</evidence>
<evidence type="ECO:0000256" key="13">
    <source>
        <dbReference type="PIRNR" id="PIRNR006337"/>
    </source>
</evidence>
<dbReference type="AlphaFoldDB" id="A0A934IZ07"/>
<dbReference type="Pfam" id="PF00128">
    <property type="entry name" value="Alpha-amylase"/>
    <property type="match status" value="1"/>
</dbReference>
<dbReference type="PANTHER" id="PTHR43651:SF11">
    <property type="entry name" value="MALTO-OLIGOSYLTREHALOSE TREHALOHYDROLASE"/>
    <property type="match status" value="1"/>
</dbReference>
<protein>
    <recommendedName>
        <fullName evidence="5 13">Malto-oligosyltrehalose trehalohydrolase</fullName>
        <shortName evidence="13">MTHase</shortName>
        <ecNumber evidence="4 13">3.2.1.141</ecNumber>
    </recommendedName>
    <alternativeName>
        <fullName evidence="11 13">4-alpha-D-((1-&gt;4)-alpha-D-glucano)trehalose trehalohydrolase</fullName>
    </alternativeName>
    <alternativeName>
        <fullName evidence="10 13">Maltooligosyl trehalose trehalohydrolase</fullName>
    </alternativeName>
</protein>
<dbReference type="PIRSF" id="PIRSF006337">
    <property type="entry name" value="Trehalose_TreZ"/>
    <property type="match status" value="1"/>
</dbReference>
<dbReference type="GO" id="GO:0005992">
    <property type="term" value="P:trehalose biosynthetic process"/>
    <property type="evidence" value="ECO:0007669"/>
    <property type="project" value="InterPro"/>
</dbReference>
<dbReference type="RefSeq" id="WP_198877069.1">
    <property type="nucleotide sequence ID" value="NZ_JAEKMH010000003.1"/>
</dbReference>
<evidence type="ECO:0000256" key="15">
    <source>
        <dbReference type="PIRSR" id="PIRSR006337-3"/>
    </source>
</evidence>
<organism evidence="17 18">
    <name type="scientific">Devosia sediminis</name>
    <dbReference type="NCBI Taxonomy" id="2798801"/>
    <lineage>
        <taxon>Bacteria</taxon>
        <taxon>Pseudomonadati</taxon>
        <taxon>Pseudomonadota</taxon>
        <taxon>Alphaproteobacteria</taxon>
        <taxon>Hyphomicrobiales</taxon>
        <taxon>Devosiaceae</taxon>
        <taxon>Devosia</taxon>
    </lineage>
</organism>
<evidence type="ECO:0000256" key="14">
    <source>
        <dbReference type="PIRSR" id="PIRSR006337-1"/>
    </source>
</evidence>
<name>A0A934IZ07_9HYPH</name>
<dbReference type="CDD" id="cd02853">
    <property type="entry name" value="E_set_MTHase_like_N"/>
    <property type="match status" value="1"/>
</dbReference>
<evidence type="ECO:0000256" key="3">
    <source>
        <dbReference type="ARBA" id="ARBA00008061"/>
    </source>
</evidence>
<dbReference type="InterPro" id="IPR044901">
    <property type="entry name" value="Trehalose_TreZ_E-set_sf"/>
</dbReference>
<dbReference type="InterPro" id="IPR017853">
    <property type="entry name" value="GH"/>
</dbReference>
<dbReference type="Gene3D" id="2.60.40.10">
    <property type="entry name" value="Immunoglobulins"/>
    <property type="match status" value="1"/>
</dbReference>